<evidence type="ECO:0000256" key="4">
    <source>
        <dbReference type="ARBA" id="ARBA00022884"/>
    </source>
</evidence>
<evidence type="ECO:0000313" key="8">
    <source>
        <dbReference type="EMBL" id="KAG1302539.1"/>
    </source>
</evidence>
<evidence type="ECO:0008006" key="10">
    <source>
        <dbReference type="Google" id="ProtNLM"/>
    </source>
</evidence>
<organism evidence="8 9">
    <name type="scientific">Rhizopus oryzae</name>
    <name type="common">Mucormycosis agent</name>
    <name type="synonym">Rhizopus arrhizus var. delemar</name>
    <dbReference type="NCBI Taxonomy" id="64495"/>
    <lineage>
        <taxon>Eukaryota</taxon>
        <taxon>Fungi</taxon>
        <taxon>Fungi incertae sedis</taxon>
        <taxon>Mucoromycota</taxon>
        <taxon>Mucoromycotina</taxon>
        <taxon>Mucoromycetes</taxon>
        <taxon>Mucorales</taxon>
        <taxon>Mucorineae</taxon>
        <taxon>Rhizopodaceae</taxon>
        <taxon>Rhizopus</taxon>
    </lineage>
</organism>
<dbReference type="AlphaFoldDB" id="A0A9P6X0H2"/>
<evidence type="ECO:0000256" key="6">
    <source>
        <dbReference type="RuleBase" id="RU004374"/>
    </source>
</evidence>
<gene>
    <name evidence="8" type="ORF">G6F64_010841</name>
</gene>
<reference evidence="8" key="1">
    <citation type="journal article" date="2020" name="Microb. Genom.">
        <title>Genetic diversity of clinical and environmental Mucorales isolates obtained from an investigation of mucormycosis cases among solid organ transplant recipients.</title>
        <authorList>
            <person name="Nguyen M.H."/>
            <person name="Kaul D."/>
            <person name="Muto C."/>
            <person name="Cheng S.J."/>
            <person name="Richter R.A."/>
            <person name="Bruno V.M."/>
            <person name="Liu G."/>
            <person name="Beyhan S."/>
            <person name="Sundermann A.J."/>
            <person name="Mounaud S."/>
            <person name="Pasculle A.W."/>
            <person name="Nierman W.C."/>
            <person name="Driscoll E."/>
            <person name="Cumbie R."/>
            <person name="Clancy C.J."/>
            <person name="Dupont C.L."/>
        </authorList>
    </citation>
    <scope>NUCLEOTIDE SEQUENCE</scope>
    <source>
        <strain evidence="8">GL11</strain>
    </source>
</reference>
<dbReference type="OrthoDB" id="590761at2759"/>
<sequence length="213" mass="23824">MASAAVDYSNKHPLQNTWTLWFDNPGKKTSAQSWADNLKEVISIENVEDFWSTFNNVCKINHLSPNSNFHLFKQGIRPEWEDPANAEGGKYGIQFPKNKAGDAINEHWMNLLLAVIGEQLDEEDEVCGAVVSVRKSFYRVALWTKTSKDEEKVEKISKQLREILNLPEEIVIEFVPHVDATAKVAAALASATLEEGATEPVALEEKPEASKEA</sequence>
<dbReference type="Pfam" id="PF01652">
    <property type="entry name" value="IF4E"/>
    <property type="match status" value="1"/>
</dbReference>
<dbReference type="GO" id="GO:0006417">
    <property type="term" value="P:regulation of translation"/>
    <property type="evidence" value="ECO:0007669"/>
    <property type="project" value="UniProtKB-KW"/>
</dbReference>
<keyword evidence="3" id="KW-0810">Translation regulation</keyword>
<feature type="compositionally biased region" description="Basic and acidic residues" evidence="7">
    <location>
        <begin position="203"/>
        <end position="213"/>
    </location>
</feature>
<accession>A0A9P6X0H2</accession>
<dbReference type="SUPFAM" id="SSF55418">
    <property type="entry name" value="eIF4e-like"/>
    <property type="match status" value="1"/>
</dbReference>
<evidence type="ECO:0000313" key="9">
    <source>
        <dbReference type="Proteomes" id="UP000716291"/>
    </source>
</evidence>
<dbReference type="Proteomes" id="UP000716291">
    <property type="component" value="Unassembled WGS sequence"/>
</dbReference>
<evidence type="ECO:0000256" key="3">
    <source>
        <dbReference type="ARBA" id="ARBA00022845"/>
    </source>
</evidence>
<dbReference type="PANTHER" id="PTHR11960:SF8">
    <property type="entry name" value="EUKARYOTIC TRANSLATION INITIATION FACTOR 4E1-RELATED"/>
    <property type="match status" value="1"/>
</dbReference>
<feature type="region of interest" description="Disordered" evidence="7">
    <location>
        <begin position="194"/>
        <end position="213"/>
    </location>
</feature>
<dbReference type="GO" id="GO:0016281">
    <property type="term" value="C:eukaryotic translation initiation factor 4F complex"/>
    <property type="evidence" value="ECO:0007669"/>
    <property type="project" value="TreeGrafter"/>
</dbReference>
<dbReference type="PANTHER" id="PTHR11960">
    <property type="entry name" value="EUKARYOTIC TRANSLATION INITIATION FACTOR 4E RELATED"/>
    <property type="match status" value="1"/>
</dbReference>
<dbReference type="InterPro" id="IPR023398">
    <property type="entry name" value="TIF_eIF4e-like"/>
</dbReference>
<keyword evidence="4 6" id="KW-0694">RNA-binding</keyword>
<evidence type="ECO:0000256" key="7">
    <source>
        <dbReference type="SAM" id="MobiDB-lite"/>
    </source>
</evidence>
<dbReference type="InterPro" id="IPR001040">
    <property type="entry name" value="TIF_eIF_4E"/>
</dbReference>
<keyword evidence="9" id="KW-1185">Reference proteome</keyword>
<evidence type="ECO:0000256" key="1">
    <source>
        <dbReference type="ARBA" id="ARBA00009860"/>
    </source>
</evidence>
<name>A0A9P6X0H2_RHIOR</name>
<dbReference type="GO" id="GO:0003743">
    <property type="term" value="F:translation initiation factor activity"/>
    <property type="evidence" value="ECO:0007669"/>
    <property type="project" value="UniProtKB-KW"/>
</dbReference>
<comment type="caution">
    <text evidence="8">The sequence shown here is derived from an EMBL/GenBank/DDBJ whole genome shotgun (WGS) entry which is preliminary data.</text>
</comment>
<keyword evidence="2 6" id="KW-0396">Initiation factor</keyword>
<dbReference type="Gene3D" id="3.30.760.10">
    <property type="entry name" value="RNA Cap, Translation Initiation Factor Eif4e"/>
    <property type="match status" value="1"/>
</dbReference>
<protein>
    <recommendedName>
        <fullName evidence="10">Eukaryotic translation initiation factor 4E</fullName>
    </recommendedName>
</protein>
<dbReference type="EMBL" id="JAANQT010002389">
    <property type="protein sequence ID" value="KAG1302539.1"/>
    <property type="molecule type" value="Genomic_DNA"/>
</dbReference>
<comment type="similarity">
    <text evidence="1 6">Belongs to the eukaryotic initiation factor 4E family.</text>
</comment>
<keyword evidence="5 6" id="KW-0648">Protein biosynthesis</keyword>
<evidence type="ECO:0000256" key="2">
    <source>
        <dbReference type="ARBA" id="ARBA00022540"/>
    </source>
</evidence>
<dbReference type="GO" id="GO:0000340">
    <property type="term" value="F:RNA 7-methylguanosine cap binding"/>
    <property type="evidence" value="ECO:0007669"/>
    <property type="project" value="TreeGrafter"/>
</dbReference>
<evidence type="ECO:0000256" key="5">
    <source>
        <dbReference type="ARBA" id="ARBA00022917"/>
    </source>
</evidence>
<proteinExistence type="inferred from homology"/>